<keyword evidence="10" id="KW-1185">Reference proteome</keyword>
<keyword evidence="3 8" id="KW-0812">Transmembrane</keyword>
<evidence type="ECO:0000256" key="8">
    <source>
        <dbReference type="SAM" id="Phobius"/>
    </source>
</evidence>
<feature type="transmembrane region" description="Helical" evidence="8">
    <location>
        <begin position="373"/>
        <end position="393"/>
    </location>
</feature>
<sequence>MDCPMWILSGLCLISLVGGATVIELLGRIKLESDFEYVLLMKNRNFSVPDQVWNASTIEMDIMETIEVPVLQLDENVSYFLHNRISRRLLSLVFLSNENLDEHRGLLKGLVGNLRHMTTSRVVFLIQSEASTDVLYILFRDCWRKKLLNVVVMFNDFEATSTFYSYSHFPILQIEERVYESSLQSSLIFPDRLRDLHGYEMPVILGGTAPRMIAYRNKKGKVVYEGTVGHFMMAFQQKYNVKFVQPLGGKNQLEFAPSMQTVAAVRNETVEISISLTFPTIPPYGFSYPYEQMNWCVMLPVEADVPPFEYYTRVFELAAFLLTLGALVIISFLLTSALRLHGHTTRISEFLLHDSCLRGVLGQSFVEVFRAPVLVRGIYLEICVLGILITAWYNSYFSSYVTTAPKQPAFRSYDDILASKVKVVAWQPEYAELFGRLLEFRKYEPMFLVEPDFNRYLALRDSMDTRYGYMIATNRWVLINEQQKVFSRPLFQKRDDFCFFNNIPFGFPLHENSVFMEPVLKLIMELAETGLTFHWITTGFTELIEAGEMHFVDLSPHREFRAMQIQDLQYVWYGFSFMVVFSSLVWLLEILAYRLKTKPFFARRLFFRDQK</sequence>
<name>A0AB39Z1X0_DROSZ</name>
<reference evidence="11" key="1">
    <citation type="submission" date="2025-08" db="UniProtKB">
        <authorList>
            <consortium name="RefSeq"/>
        </authorList>
    </citation>
    <scope>IDENTIFICATION</scope>
</reference>
<comment type="subcellular location">
    <subcellularLocation>
        <location evidence="1">Cell membrane</location>
        <topology evidence="1">Multi-pass membrane protein</topology>
    </subcellularLocation>
</comment>
<keyword evidence="5 8" id="KW-0472">Membrane</keyword>
<dbReference type="Proteomes" id="UP001652628">
    <property type="component" value="Chromosome 3"/>
</dbReference>
<evidence type="ECO:0000256" key="9">
    <source>
        <dbReference type="SAM" id="SignalP"/>
    </source>
</evidence>
<evidence type="ECO:0000313" key="11">
    <source>
        <dbReference type="RefSeq" id="XP_016927029.4"/>
    </source>
</evidence>
<dbReference type="InterPro" id="IPR052192">
    <property type="entry name" value="Insect_Ionotropic_Sensory_Rcpt"/>
</dbReference>
<feature type="signal peptide" evidence="9">
    <location>
        <begin position="1"/>
        <end position="19"/>
    </location>
</feature>
<keyword evidence="2" id="KW-1003">Cell membrane</keyword>
<dbReference type="GeneID" id="108007783"/>
<keyword evidence="6" id="KW-0675">Receptor</keyword>
<keyword evidence="9" id="KW-0732">Signal</keyword>
<dbReference type="PANTHER" id="PTHR42643:SF41">
    <property type="entry name" value="IONOTROPIC RECEPTOR 20A-RELATED"/>
    <property type="match status" value="1"/>
</dbReference>
<evidence type="ECO:0000256" key="6">
    <source>
        <dbReference type="ARBA" id="ARBA00023170"/>
    </source>
</evidence>
<gene>
    <name evidence="11" type="primary">Ir94e</name>
</gene>
<organism evidence="10 11">
    <name type="scientific">Drosophila suzukii</name>
    <name type="common">Spotted-wing drosophila fruit fly</name>
    <dbReference type="NCBI Taxonomy" id="28584"/>
    <lineage>
        <taxon>Eukaryota</taxon>
        <taxon>Metazoa</taxon>
        <taxon>Ecdysozoa</taxon>
        <taxon>Arthropoda</taxon>
        <taxon>Hexapoda</taxon>
        <taxon>Insecta</taxon>
        <taxon>Pterygota</taxon>
        <taxon>Neoptera</taxon>
        <taxon>Endopterygota</taxon>
        <taxon>Diptera</taxon>
        <taxon>Brachycera</taxon>
        <taxon>Muscomorpha</taxon>
        <taxon>Ephydroidea</taxon>
        <taxon>Drosophilidae</taxon>
        <taxon>Drosophila</taxon>
        <taxon>Sophophora</taxon>
    </lineage>
</organism>
<feature type="chain" id="PRO_5046530500" evidence="9">
    <location>
        <begin position="20"/>
        <end position="611"/>
    </location>
</feature>
<feature type="transmembrane region" description="Helical" evidence="8">
    <location>
        <begin position="317"/>
        <end position="338"/>
    </location>
</feature>
<dbReference type="GO" id="GO:0005886">
    <property type="term" value="C:plasma membrane"/>
    <property type="evidence" value="ECO:0007669"/>
    <property type="project" value="UniProtKB-SubCell"/>
</dbReference>
<evidence type="ECO:0000256" key="1">
    <source>
        <dbReference type="ARBA" id="ARBA00004651"/>
    </source>
</evidence>
<accession>A0AB39Z1X0</accession>
<evidence type="ECO:0000256" key="3">
    <source>
        <dbReference type="ARBA" id="ARBA00022692"/>
    </source>
</evidence>
<evidence type="ECO:0000256" key="4">
    <source>
        <dbReference type="ARBA" id="ARBA00022989"/>
    </source>
</evidence>
<evidence type="ECO:0000256" key="5">
    <source>
        <dbReference type="ARBA" id="ARBA00023136"/>
    </source>
</evidence>
<evidence type="ECO:0000256" key="2">
    <source>
        <dbReference type="ARBA" id="ARBA00022475"/>
    </source>
</evidence>
<proteinExistence type="predicted"/>
<evidence type="ECO:0000256" key="7">
    <source>
        <dbReference type="ARBA" id="ARBA00023180"/>
    </source>
</evidence>
<keyword evidence="7" id="KW-0325">Glycoprotein</keyword>
<dbReference type="AlphaFoldDB" id="A0AB39Z1X0"/>
<dbReference type="PANTHER" id="PTHR42643">
    <property type="entry name" value="IONOTROPIC RECEPTOR 20A-RELATED"/>
    <property type="match status" value="1"/>
</dbReference>
<dbReference type="RefSeq" id="XP_016927029.4">
    <property type="nucleotide sequence ID" value="XM_017071540.4"/>
</dbReference>
<protein>
    <submittedName>
        <fullName evidence="11">Uncharacterized protein Ir94e</fullName>
    </submittedName>
</protein>
<feature type="transmembrane region" description="Helical" evidence="8">
    <location>
        <begin position="570"/>
        <end position="593"/>
    </location>
</feature>
<keyword evidence="4 8" id="KW-1133">Transmembrane helix</keyword>
<evidence type="ECO:0000313" key="10">
    <source>
        <dbReference type="Proteomes" id="UP001652628"/>
    </source>
</evidence>